<feature type="non-terminal residue" evidence="1">
    <location>
        <position position="1"/>
    </location>
</feature>
<organism evidence="1 2">
    <name type="scientific">Taxus chinensis</name>
    <name type="common">Chinese yew</name>
    <name type="synonym">Taxus wallichiana var. chinensis</name>
    <dbReference type="NCBI Taxonomy" id="29808"/>
    <lineage>
        <taxon>Eukaryota</taxon>
        <taxon>Viridiplantae</taxon>
        <taxon>Streptophyta</taxon>
        <taxon>Embryophyta</taxon>
        <taxon>Tracheophyta</taxon>
        <taxon>Spermatophyta</taxon>
        <taxon>Pinopsida</taxon>
        <taxon>Pinidae</taxon>
        <taxon>Conifers II</taxon>
        <taxon>Cupressales</taxon>
        <taxon>Taxaceae</taxon>
        <taxon>Taxus</taxon>
    </lineage>
</organism>
<keyword evidence="2" id="KW-1185">Reference proteome</keyword>
<proteinExistence type="predicted"/>
<dbReference type="AlphaFoldDB" id="A0AA38BVC8"/>
<gene>
    <name evidence="1" type="ORF">KI387_033724</name>
</gene>
<name>A0AA38BVC8_TAXCH</name>
<sequence length="78" mass="8419">GREVKAYPRKSMVSNESEVVTAAGRSQGTAGVDPDVLDARNLNHVLLLQNPVAVLSASNVQVVHYVVICSVRLHPQTR</sequence>
<evidence type="ECO:0000313" key="2">
    <source>
        <dbReference type="Proteomes" id="UP000824469"/>
    </source>
</evidence>
<dbReference type="Proteomes" id="UP000824469">
    <property type="component" value="Unassembled WGS sequence"/>
</dbReference>
<feature type="non-terminal residue" evidence="1">
    <location>
        <position position="78"/>
    </location>
</feature>
<reference evidence="1 2" key="1">
    <citation type="journal article" date="2021" name="Nat. Plants">
        <title>The Taxus genome provides insights into paclitaxel biosynthesis.</title>
        <authorList>
            <person name="Xiong X."/>
            <person name="Gou J."/>
            <person name="Liao Q."/>
            <person name="Li Y."/>
            <person name="Zhou Q."/>
            <person name="Bi G."/>
            <person name="Li C."/>
            <person name="Du R."/>
            <person name="Wang X."/>
            <person name="Sun T."/>
            <person name="Guo L."/>
            <person name="Liang H."/>
            <person name="Lu P."/>
            <person name="Wu Y."/>
            <person name="Zhang Z."/>
            <person name="Ro D.K."/>
            <person name="Shang Y."/>
            <person name="Huang S."/>
            <person name="Yan J."/>
        </authorList>
    </citation>
    <scope>NUCLEOTIDE SEQUENCE [LARGE SCALE GENOMIC DNA]</scope>
    <source>
        <strain evidence="1">Ta-2019</strain>
    </source>
</reference>
<evidence type="ECO:0000313" key="1">
    <source>
        <dbReference type="EMBL" id="KAH9289607.1"/>
    </source>
</evidence>
<protein>
    <submittedName>
        <fullName evidence="1">Uncharacterized protein</fullName>
    </submittedName>
</protein>
<comment type="caution">
    <text evidence="1">The sequence shown here is derived from an EMBL/GenBank/DDBJ whole genome shotgun (WGS) entry which is preliminary data.</text>
</comment>
<accession>A0AA38BVC8</accession>
<dbReference type="EMBL" id="JAHRHJ020003813">
    <property type="protein sequence ID" value="KAH9289607.1"/>
    <property type="molecule type" value="Genomic_DNA"/>
</dbReference>